<gene>
    <name evidence="2" type="ORF">PXEA_LOCUS30238</name>
</gene>
<organism evidence="2 3">
    <name type="scientific">Protopolystoma xenopodis</name>
    <dbReference type="NCBI Taxonomy" id="117903"/>
    <lineage>
        <taxon>Eukaryota</taxon>
        <taxon>Metazoa</taxon>
        <taxon>Spiralia</taxon>
        <taxon>Lophotrochozoa</taxon>
        <taxon>Platyhelminthes</taxon>
        <taxon>Monogenea</taxon>
        <taxon>Polyopisthocotylea</taxon>
        <taxon>Polystomatidea</taxon>
        <taxon>Polystomatidae</taxon>
        <taxon>Protopolystoma</taxon>
    </lineage>
</organism>
<feature type="region of interest" description="Disordered" evidence="1">
    <location>
        <begin position="638"/>
        <end position="660"/>
    </location>
</feature>
<keyword evidence="3" id="KW-1185">Reference proteome</keyword>
<feature type="compositionally biased region" description="Basic residues" evidence="1">
    <location>
        <begin position="575"/>
        <end position="589"/>
    </location>
</feature>
<feature type="region of interest" description="Disordered" evidence="1">
    <location>
        <begin position="573"/>
        <end position="625"/>
    </location>
</feature>
<evidence type="ECO:0000313" key="2">
    <source>
        <dbReference type="EMBL" id="VEL36798.1"/>
    </source>
</evidence>
<sequence length="751" mass="81771">MSFLSYFCTFSIIRCTLNICTVSSLDHLDGGVFSEVTVRSIQLFSVAPKSQFLIVIFFFFTLTRNFLIPRFCFTLPSTRTTPSVVVPTSRRHWYRSFTALLCTTNHEDDAVRREQIQTTRADHFFTLSDAACIGGEPHQPIYPTPSIEPLDATVYTASNGSPIHRLPAASVWSPPSVDAQHSLFEATTSGSQAPKPRVRRSRALKVDSRVGETDNVLKRLPTRQDVGSECHLHMLSPALDTPSPRPHSAHRPWTKFRLLQRSRQHNPSHSQRMDEHYQSGPDDPILRVPTTTRMLAQKTQQPGGVGDIWREAAPVDEYLTTKGCRVGETRLAACFGDCISSIGLSGQPTGSSRLNLPVTLMIPDTESPSLASILSTSPLNLRAPSEPGLLSGHQQHWLSPAGQPCSSPNWSLENAAILAVTRTTEIGDLLGEFVCLQPNRTTSHWHDTHLLRLGVVPPIRTKTVGHSSCHNTPFAGMQLGQQLLPASVNPTQSSNNQPIADYTAPSDRLEGSVACESARQFAGLRELVSSTNAKLDGGDHEATDSLEFASHISMVRPRPMGASLSGSLLSLAPSRQHHQQHHQQQRQHHQPPPGAQPGLQAFTTHTGKSRPSTRARAPCGFTTYPSFTSNTDVNASLSIASSGSSPTIGRITASEGGGNHSLPPVAPLVDLPLLASLTTESVHSQPVQSVSSGSLPRKLLSASQLALHRYQRVTFDSHPISTANNAQLQPDYDLKMPPVAKPRGFSLTSRK</sequence>
<name>A0A3S5C5J0_9PLAT</name>
<dbReference type="Proteomes" id="UP000784294">
    <property type="component" value="Unassembled WGS sequence"/>
</dbReference>
<proteinExistence type="predicted"/>
<comment type="caution">
    <text evidence="2">The sequence shown here is derived from an EMBL/GenBank/DDBJ whole genome shotgun (WGS) entry which is preliminary data.</text>
</comment>
<evidence type="ECO:0000256" key="1">
    <source>
        <dbReference type="SAM" id="MobiDB-lite"/>
    </source>
</evidence>
<evidence type="ECO:0000313" key="3">
    <source>
        <dbReference type="Proteomes" id="UP000784294"/>
    </source>
</evidence>
<dbReference type="EMBL" id="CAAALY010253212">
    <property type="protein sequence ID" value="VEL36798.1"/>
    <property type="molecule type" value="Genomic_DNA"/>
</dbReference>
<dbReference type="AlphaFoldDB" id="A0A3S5C5J0"/>
<protein>
    <submittedName>
        <fullName evidence="2">Uncharacterized protein</fullName>
    </submittedName>
</protein>
<feature type="region of interest" description="Disordered" evidence="1">
    <location>
        <begin position="262"/>
        <end position="283"/>
    </location>
</feature>
<reference evidence="2" key="1">
    <citation type="submission" date="2018-11" db="EMBL/GenBank/DDBJ databases">
        <authorList>
            <consortium name="Pathogen Informatics"/>
        </authorList>
    </citation>
    <scope>NUCLEOTIDE SEQUENCE</scope>
</reference>
<accession>A0A3S5C5J0</accession>